<gene>
    <name evidence="9" type="ORF">DCF17_22200</name>
</gene>
<proteinExistence type="predicted"/>
<evidence type="ECO:0000313" key="10">
    <source>
        <dbReference type="Proteomes" id="UP000249081"/>
    </source>
</evidence>
<comment type="caution">
    <text evidence="9">The sequence shown here is derived from an EMBL/GenBank/DDBJ whole genome shotgun (WGS) entry which is preliminary data.</text>
</comment>
<dbReference type="AlphaFoldDB" id="A0A2W4VKW2"/>
<dbReference type="PANTHER" id="PTHR43738">
    <property type="entry name" value="ABC TRANSPORTER, MEMBRANE PROTEIN"/>
    <property type="match status" value="1"/>
</dbReference>
<feature type="domain" description="ABC3 transporter permease C-terminal" evidence="8">
    <location>
        <begin position="276"/>
        <end position="386"/>
    </location>
</feature>
<feature type="transmembrane region" description="Helical" evidence="7">
    <location>
        <begin position="269"/>
        <end position="290"/>
    </location>
</feature>
<feature type="transmembrane region" description="Helical" evidence="7">
    <location>
        <begin position="322"/>
        <end position="344"/>
    </location>
</feature>
<dbReference type="NCBIfam" id="TIGR01185">
    <property type="entry name" value="devC"/>
    <property type="match status" value="1"/>
</dbReference>
<accession>A0A2W4VKW2</accession>
<feature type="transmembrane region" description="Helical" evidence="7">
    <location>
        <begin position="356"/>
        <end position="378"/>
    </location>
</feature>
<evidence type="ECO:0000313" key="9">
    <source>
        <dbReference type="EMBL" id="PZO33266.1"/>
    </source>
</evidence>
<dbReference type="InterPro" id="IPR051125">
    <property type="entry name" value="ABC-4/HrtB_transporter"/>
</dbReference>
<evidence type="ECO:0000259" key="8">
    <source>
        <dbReference type="Pfam" id="PF02687"/>
    </source>
</evidence>
<reference evidence="10" key="1">
    <citation type="submission" date="2018-04" db="EMBL/GenBank/DDBJ databases">
        <authorList>
            <person name="Cornet L."/>
        </authorList>
    </citation>
    <scope>NUCLEOTIDE SEQUENCE [LARGE SCALE GENOMIC DNA]</scope>
</reference>
<evidence type="ECO:0000256" key="4">
    <source>
        <dbReference type="ARBA" id="ARBA00022692"/>
    </source>
</evidence>
<dbReference type="Proteomes" id="UP000249081">
    <property type="component" value="Unassembled WGS sequence"/>
</dbReference>
<dbReference type="Pfam" id="PF02687">
    <property type="entry name" value="FtsX"/>
    <property type="match status" value="1"/>
</dbReference>
<reference evidence="9 10" key="2">
    <citation type="submission" date="2018-06" db="EMBL/GenBank/DDBJ databases">
        <title>Metagenomic assembly of (sub)arctic Cyanobacteria and their associated microbiome from non-axenic cultures.</title>
        <authorList>
            <person name="Baurain D."/>
        </authorList>
    </citation>
    <scope>NUCLEOTIDE SEQUENCE [LARGE SCALE GENOMIC DNA]</scope>
    <source>
        <strain evidence="9">ULC041bin1</strain>
    </source>
</reference>
<name>A0A2W4VKW2_9CYAN</name>
<evidence type="ECO:0000256" key="3">
    <source>
        <dbReference type="ARBA" id="ARBA00022475"/>
    </source>
</evidence>
<evidence type="ECO:0000256" key="7">
    <source>
        <dbReference type="SAM" id="Phobius"/>
    </source>
</evidence>
<sequence>MVFGKSPLPQFEKPLAWSQLSHQRVRLLVALSGISFANILIFMQLGFRAAMFSGTTNVPASLDGDVFLINEKTQFLGSDTFDKPQLYRAAAVPGVVSARPFYYNSASWVNPDNLKATSVTVIAMNPAQPVMTLPAVNQQMALLEQSDRLLFDTKSLPSLGSIAAEFAAGADRPIEVQGRKMRVNGTFAMGSNIFKRGHIVISDVNYLRLFGTEQANQLQAGVLKLAPGADLPAVMAELERTLPKEIKALSHGDLIALEESYWAKEPAGIIFDFGTIMGFVVGVVIVYQVLYSDVNDHLSEYATLKAIGYSDGQLLLVVFQEAAILAVLGFMPGLLSALGLYSLLSNLTGVAVLMRLGVGVQVFSMTLVMGVLSAAIAVRKLRSADPADVF</sequence>
<evidence type="ECO:0000256" key="1">
    <source>
        <dbReference type="ARBA" id="ARBA00004651"/>
    </source>
</evidence>
<comment type="subcellular location">
    <subcellularLocation>
        <location evidence="1">Cell membrane</location>
        <topology evidence="1">Multi-pass membrane protein</topology>
    </subcellularLocation>
</comment>
<evidence type="ECO:0000256" key="2">
    <source>
        <dbReference type="ARBA" id="ARBA00022448"/>
    </source>
</evidence>
<keyword evidence="2" id="KW-0813">Transport</keyword>
<keyword evidence="6 7" id="KW-0472">Membrane</keyword>
<dbReference type="EMBL" id="QBMN01000264">
    <property type="protein sequence ID" value="PZO33266.1"/>
    <property type="molecule type" value="Genomic_DNA"/>
</dbReference>
<keyword evidence="4 7" id="KW-0812">Transmembrane</keyword>
<dbReference type="InterPro" id="IPR003838">
    <property type="entry name" value="ABC3_permease_C"/>
</dbReference>
<organism evidence="9 10">
    <name type="scientific">Shackletoniella antarctica</name>
    <dbReference type="NCBI Taxonomy" id="268115"/>
    <lineage>
        <taxon>Bacteria</taxon>
        <taxon>Bacillati</taxon>
        <taxon>Cyanobacteriota</taxon>
        <taxon>Cyanophyceae</taxon>
        <taxon>Oculatellales</taxon>
        <taxon>Oculatellaceae</taxon>
        <taxon>Shackletoniella</taxon>
    </lineage>
</organism>
<evidence type="ECO:0000256" key="5">
    <source>
        <dbReference type="ARBA" id="ARBA00022989"/>
    </source>
</evidence>
<dbReference type="InterPro" id="IPR005891">
    <property type="entry name" value="DevC"/>
</dbReference>
<evidence type="ECO:0000256" key="6">
    <source>
        <dbReference type="ARBA" id="ARBA00023136"/>
    </source>
</evidence>
<protein>
    <submittedName>
        <fullName evidence="9">ABC transporter</fullName>
    </submittedName>
</protein>
<dbReference type="PIRSF" id="PIRSF031773">
    <property type="entry name" value="DevC"/>
    <property type="match status" value="1"/>
</dbReference>
<feature type="transmembrane region" description="Helical" evidence="7">
    <location>
        <begin position="27"/>
        <end position="47"/>
    </location>
</feature>
<keyword evidence="3" id="KW-1003">Cell membrane</keyword>
<dbReference type="PANTHER" id="PTHR43738:SF1">
    <property type="entry name" value="HEMIN TRANSPORT SYSTEM PERMEASE PROTEIN HRTB-RELATED"/>
    <property type="match status" value="1"/>
</dbReference>
<keyword evidence="5 7" id="KW-1133">Transmembrane helix</keyword>
<dbReference type="GO" id="GO:0005886">
    <property type="term" value="C:plasma membrane"/>
    <property type="evidence" value="ECO:0007669"/>
    <property type="project" value="UniProtKB-SubCell"/>
</dbReference>